<comment type="caution">
    <text evidence="1">The sequence shown here is derived from an EMBL/GenBank/DDBJ whole genome shotgun (WGS) entry which is preliminary data.</text>
</comment>
<dbReference type="Proteomes" id="UP000241647">
    <property type="component" value="Unassembled WGS sequence"/>
</dbReference>
<organism evidence="1 2">
    <name type="scientific">Nocardia nova</name>
    <dbReference type="NCBI Taxonomy" id="37330"/>
    <lineage>
        <taxon>Bacteria</taxon>
        <taxon>Bacillati</taxon>
        <taxon>Actinomycetota</taxon>
        <taxon>Actinomycetes</taxon>
        <taxon>Mycobacteriales</taxon>
        <taxon>Nocardiaceae</taxon>
        <taxon>Nocardia</taxon>
    </lineage>
</organism>
<accession>A0A2T2Z3U5</accession>
<name>A0A2T2Z3U5_9NOCA</name>
<sequence>MSELDVWQQLSEEVAQGNLKLMIHRDKFDAAVKRLQDYIDEIDNLTFLVREVSNVSGLGGFQMGVDLAHKFSRKADGADGSIQQRLKDLADEAKAVQDVLRKAAIAYADTDAEYGKEFKDLEQGIKP</sequence>
<dbReference type="EMBL" id="PYHS01000007">
    <property type="protein sequence ID" value="PSR62442.1"/>
    <property type="molecule type" value="Genomic_DNA"/>
</dbReference>
<dbReference type="RefSeq" id="WP_063026617.1">
    <property type="nucleotide sequence ID" value="NZ_PYHS01000007.1"/>
</dbReference>
<proteinExistence type="predicted"/>
<reference evidence="1 2" key="1">
    <citation type="submission" date="2018-02" db="EMBL/GenBank/DDBJ databases">
        <title>8 Nocardia nova and 1 Nocardia cyriacigeorgica strain used for evolution to TMP-SMX.</title>
        <authorList>
            <person name="Mehta H."/>
            <person name="Weng J."/>
            <person name="Shamoo Y."/>
        </authorList>
    </citation>
    <scope>NUCLEOTIDE SEQUENCE [LARGE SCALE GENOMIC DNA]</scope>
    <source>
        <strain evidence="1 2">ATCC 33727</strain>
    </source>
</reference>
<gene>
    <name evidence="1" type="ORF">C8259_16050</name>
</gene>
<evidence type="ECO:0008006" key="3">
    <source>
        <dbReference type="Google" id="ProtNLM"/>
    </source>
</evidence>
<protein>
    <recommendedName>
        <fullName evidence="3">ESX-1 secretion-associated protein</fullName>
    </recommendedName>
</protein>
<evidence type="ECO:0000313" key="2">
    <source>
        <dbReference type="Proteomes" id="UP000241647"/>
    </source>
</evidence>
<evidence type="ECO:0000313" key="1">
    <source>
        <dbReference type="EMBL" id="PSR62442.1"/>
    </source>
</evidence>
<dbReference type="AlphaFoldDB" id="A0A2T2Z3U5"/>